<evidence type="ECO:0000259" key="8">
    <source>
        <dbReference type="PROSITE" id="PS50942"/>
    </source>
</evidence>
<feature type="compositionally biased region" description="Low complexity" evidence="7">
    <location>
        <begin position="361"/>
        <end position="378"/>
    </location>
</feature>
<feature type="compositionally biased region" description="Low complexity" evidence="7">
    <location>
        <begin position="312"/>
        <end position="328"/>
    </location>
</feature>
<dbReference type="PANTHER" id="PTHR12276">
    <property type="entry name" value="EPSIN/ENT-RELATED"/>
    <property type="match status" value="1"/>
</dbReference>
<dbReference type="Pfam" id="PF01417">
    <property type="entry name" value="ENTH"/>
    <property type="match status" value="1"/>
</dbReference>
<dbReference type="InterPro" id="IPR003903">
    <property type="entry name" value="UIM_dom"/>
</dbReference>
<evidence type="ECO:0000256" key="4">
    <source>
        <dbReference type="ARBA" id="ARBA00022553"/>
    </source>
</evidence>
<keyword evidence="10" id="KW-1185">Reference proteome</keyword>
<feature type="compositionally biased region" description="Polar residues" evidence="7">
    <location>
        <begin position="166"/>
        <end position="186"/>
    </location>
</feature>
<feature type="compositionally biased region" description="Pro residues" evidence="7">
    <location>
        <begin position="329"/>
        <end position="340"/>
    </location>
</feature>
<dbReference type="InterPro" id="IPR008942">
    <property type="entry name" value="ENTH_VHS"/>
</dbReference>
<accession>A0ABN7B6T0</accession>
<evidence type="ECO:0000313" key="9">
    <source>
        <dbReference type="EMBL" id="BES99314.1"/>
    </source>
</evidence>
<keyword evidence="3" id="KW-0963">Cytoplasm</keyword>
<dbReference type="PROSITE" id="PS50330">
    <property type="entry name" value="UIM"/>
    <property type="match status" value="1"/>
</dbReference>
<dbReference type="InterPro" id="IPR013809">
    <property type="entry name" value="ENTH"/>
</dbReference>
<organism evidence="9 10">
    <name type="scientific">Nesidiocoris tenuis</name>
    <dbReference type="NCBI Taxonomy" id="355587"/>
    <lineage>
        <taxon>Eukaryota</taxon>
        <taxon>Metazoa</taxon>
        <taxon>Ecdysozoa</taxon>
        <taxon>Arthropoda</taxon>
        <taxon>Hexapoda</taxon>
        <taxon>Insecta</taxon>
        <taxon>Pterygota</taxon>
        <taxon>Neoptera</taxon>
        <taxon>Paraneoptera</taxon>
        <taxon>Hemiptera</taxon>
        <taxon>Heteroptera</taxon>
        <taxon>Panheteroptera</taxon>
        <taxon>Cimicomorpha</taxon>
        <taxon>Miridae</taxon>
        <taxon>Dicyphina</taxon>
        <taxon>Nesidiocoris</taxon>
    </lineage>
</organism>
<dbReference type="CDD" id="cd16990">
    <property type="entry name" value="ENTH_Epsin"/>
    <property type="match status" value="1"/>
</dbReference>
<name>A0ABN7B6T0_9HEMI</name>
<dbReference type="SMART" id="SM00273">
    <property type="entry name" value="ENTH"/>
    <property type="match status" value="1"/>
</dbReference>
<proteinExistence type="inferred from homology"/>
<evidence type="ECO:0000256" key="7">
    <source>
        <dbReference type="SAM" id="MobiDB-lite"/>
    </source>
</evidence>
<sequence length="508" mass="55753">MQVNVAGLRRNIKNLAHNYSDAQVKVREATSNDPWGPSSTLMSEIADLTYNVVAFTEIMQMIWKRLNDHGRNWRHVYKALVLLEYLIKTGSEKVGQQCKENIFAIQTLRDFQYLDEGKDQGINVREKSKQLVLLLRDEERLKNERTRALKAKERFAQTACAFGSDTTLDASSPTSPSFHGSRTTWGSGEETPTKVDVMCARPTTAGEEELQLQLALAMSREEAEQEEQKRRSDDVRLQLAISQSQNEIKTQEPNKTRQPASHMMDLLDVSLTPPEVATTAAGHDPWGMPLPPPRPQTLNLNNNQIWDPNPDPWSVSAPSTTTSAADPWSPLPATPAPKPPMAANDPWKTVSSPPPLRQNDPWSPATEPSPAASLSSPSNTDLDEFDIITNRDRNNINNNKTGATSPNPFDMRGLGDVLGHDGSATNHKPKSPSAFLGENSALVNLDNLVTKTVIPPANQAPNQPPRTGIGANPFSPLTPLQPMRPTYAAASAQGLAQPLVPSPNPFLS</sequence>
<evidence type="ECO:0000256" key="1">
    <source>
        <dbReference type="ARBA" id="ARBA00004496"/>
    </source>
</evidence>
<reference evidence="9 10" key="1">
    <citation type="submission" date="2023-09" db="EMBL/GenBank/DDBJ databases">
        <title>Nesidiocoris tenuis whole genome shotgun sequence.</title>
        <authorList>
            <person name="Shibata T."/>
            <person name="Shimoda M."/>
            <person name="Kobayashi T."/>
            <person name="Uehara T."/>
        </authorList>
    </citation>
    <scope>NUCLEOTIDE SEQUENCE [LARGE SCALE GENOMIC DNA]</scope>
    <source>
        <strain evidence="9 10">Japan</strain>
    </source>
</reference>
<dbReference type="Proteomes" id="UP001307889">
    <property type="component" value="Chromosome 10"/>
</dbReference>
<dbReference type="EMBL" id="AP028918">
    <property type="protein sequence ID" value="BES99314.1"/>
    <property type="molecule type" value="Genomic_DNA"/>
</dbReference>
<dbReference type="PANTHER" id="PTHR12276:SF115">
    <property type="entry name" value="FI19443P1"/>
    <property type="match status" value="1"/>
</dbReference>
<feature type="coiled-coil region" evidence="6">
    <location>
        <begin position="5"/>
        <end position="32"/>
    </location>
</feature>
<keyword evidence="5" id="KW-0446">Lipid-binding</keyword>
<feature type="region of interest" description="Disordered" evidence="7">
    <location>
        <begin position="166"/>
        <end position="191"/>
    </location>
</feature>
<dbReference type="SMART" id="SM00726">
    <property type="entry name" value="UIM"/>
    <property type="match status" value="2"/>
</dbReference>
<feature type="compositionally biased region" description="Polar residues" evidence="7">
    <location>
        <begin position="296"/>
        <end position="306"/>
    </location>
</feature>
<keyword evidence="4" id="KW-0597">Phosphoprotein</keyword>
<feature type="region of interest" description="Disordered" evidence="7">
    <location>
        <begin position="277"/>
        <end position="435"/>
    </location>
</feature>
<keyword evidence="6" id="KW-0175">Coiled coil</keyword>
<dbReference type="PROSITE" id="PS50942">
    <property type="entry name" value="ENTH"/>
    <property type="match status" value="1"/>
</dbReference>
<feature type="domain" description="ENTH" evidence="8">
    <location>
        <begin position="14"/>
        <end position="145"/>
    </location>
</feature>
<evidence type="ECO:0000256" key="6">
    <source>
        <dbReference type="SAM" id="Coils"/>
    </source>
</evidence>
<evidence type="ECO:0000256" key="5">
    <source>
        <dbReference type="ARBA" id="ARBA00023121"/>
    </source>
</evidence>
<protein>
    <submittedName>
        <fullName evidence="9">Liquid facets</fullName>
    </submittedName>
</protein>
<comment type="similarity">
    <text evidence="2">Belongs to the epsin family.</text>
</comment>
<feature type="region of interest" description="Disordered" evidence="7">
    <location>
        <begin position="455"/>
        <end position="508"/>
    </location>
</feature>
<evidence type="ECO:0000256" key="2">
    <source>
        <dbReference type="ARBA" id="ARBA00010130"/>
    </source>
</evidence>
<evidence type="ECO:0000256" key="3">
    <source>
        <dbReference type="ARBA" id="ARBA00022490"/>
    </source>
</evidence>
<gene>
    <name evidence="9" type="ORF">NTJ_12131</name>
</gene>
<comment type="subcellular location">
    <subcellularLocation>
        <location evidence="1">Cytoplasm</location>
    </subcellularLocation>
</comment>
<evidence type="ECO:0000313" key="10">
    <source>
        <dbReference type="Proteomes" id="UP001307889"/>
    </source>
</evidence>
<dbReference type="Gene3D" id="1.25.40.90">
    <property type="match status" value="1"/>
</dbReference>
<dbReference type="SUPFAM" id="SSF48464">
    <property type="entry name" value="ENTH/VHS domain"/>
    <property type="match status" value="1"/>
</dbReference>